<dbReference type="InterPro" id="IPR036514">
    <property type="entry name" value="SGNH_hydro_sf"/>
</dbReference>
<accession>A0A327ZGL0</accession>
<evidence type="ECO:0000313" key="3">
    <source>
        <dbReference type="Proteomes" id="UP000249341"/>
    </source>
</evidence>
<sequence>MRNLSYCSMTMIRRWHVVVLVILAVVAIACDGAGEAAPEPTKSSKPVTRAYPSSMAALGDSITAGVGSCLAFLACGRNSWSTGSGSAVESHYRRILDKNSKIKNHADNFAEPGAEADALAGQADRAVDAKAQYVTILIGANDACAGRVENMTPVRRFREEVDRGLGRLKKGLPKTRVLMVSIPDLYRLWEVGHKDERAAGVWSEGRICPSMLADPTSTARADAERRRAVRDRIDAYNTQLRKACKAYGKKCRWDGGRAHEVRFTLDLVNEIDYFHPNVEGQNELADVVYPGRIDW</sequence>
<dbReference type="SUPFAM" id="SSF52266">
    <property type="entry name" value="SGNH hydrolase"/>
    <property type="match status" value="1"/>
</dbReference>
<proteinExistence type="predicted"/>
<dbReference type="PANTHER" id="PTHR30383:SF5">
    <property type="entry name" value="SGNH HYDROLASE-TYPE ESTERASE DOMAIN-CONTAINING PROTEIN"/>
    <property type="match status" value="1"/>
</dbReference>
<gene>
    <name evidence="2" type="ORF">B0I29_104347</name>
</gene>
<dbReference type="EMBL" id="QLMJ01000004">
    <property type="protein sequence ID" value="RAK39808.1"/>
    <property type="molecule type" value="Genomic_DNA"/>
</dbReference>
<protein>
    <submittedName>
        <fullName evidence="2">Lysophospholipase L1-like esterase</fullName>
    </submittedName>
</protein>
<dbReference type="PROSITE" id="PS51257">
    <property type="entry name" value="PROKAR_LIPOPROTEIN"/>
    <property type="match status" value="1"/>
</dbReference>
<dbReference type="GO" id="GO:0004622">
    <property type="term" value="F:phosphatidylcholine lysophospholipase activity"/>
    <property type="evidence" value="ECO:0007669"/>
    <property type="project" value="TreeGrafter"/>
</dbReference>
<reference evidence="2 3" key="1">
    <citation type="submission" date="2018-06" db="EMBL/GenBank/DDBJ databases">
        <title>Genomic Encyclopedia of Type Strains, Phase III (KMG-III): the genomes of soil and plant-associated and newly described type strains.</title>
        <authorList>
            <person name="Whitman W."/>
        </authorList>
    </citation>
    <scope>NUCLEOTIDE SEQUENCE [LARGE SCALE GENOMIC DNA]</scope>
    <source>
        <strain evidence="2 3">CGMCC 4.7090</strain>
    </source>
</reference>
<comment type="caution">
    <text evidence="2">The sequence shown here is derived from an EMBL/GenBank/DDBJ whole genome shotgun (WGS) entry which is preliminary data.</text>
</comment>
<organism evidence="2 3">
    <name type="scientific">Actinoplanes lutulentus</name>
    <dbReference type="NCBI Taxonomy" id="1287878"/>
    <lineage>
        <taxon>Bacteria</taxon>
        <taxon>Bacillati</taxon>
        <taxon>Actinomycetota</taxon>
        <taxon>Actinomycetes</taxon>
        <taxon>Micromonosporales</taxon>
        <taxon>Micromonosporaceae</taxon>
        <taxon>Actinoplanes</taxon>
    </lineage>
</organism>
<evidence type="ECO:0000259" key="1">
    <source>
        <dbReference type="Pfam" id="PF13472"/>
    </source>
</evidence>
<dbReference type="InterPro" id="IPR013830">
    <property type="entry name" value="SGNH_hydro"/>
</dbReference>
<dbReference type="PANTHER" id="PTHR30383">
    <property type="entry name" value="THIOESTERASE 1/PROTEASE 1/LYSOPHOSPHOLIPASE L1"/>
    <property type="match status" value="1"/>
</dbReference>
<evidence type="ECO:0000313" key="2">
    <source>
        <dbReference type="EMBL" id="RAK39808.1"/>
    </source>
</evidence>
<dbReference type="AlphaFoldDB" id="A0A327ZGL0"/>
<name>A0A327ZGL0_9ACTN</name>
<feature type="domain" description="SGNH hydrolase-type esterase" evidence="1">
    <location>
        <begin position="57"/>
        <end position="281"/>
    </location>
</feature>
<dbReference type="Proteomes" id="UP000249341">
    <property type="component" value="Unassembled WGS sequence"/>
</dbReference>
<keyword evidence="3" id="KW-1185">Reference proteome</keyword>
<dbReference type="Pfam" id="PF13472">
    <property type="entry name" value="Lipase_GDSL_2"/>
    <property type="match status" value="1"/>
</dbReference>
<dbReference type="InterPro" id="IPR051532">
    <property type="entry name" value="Ester_Hydrolysis_Enzymes"/>
</dbReference>
<dbReference type="Gene3D" id="3.40.50.1110">
    <property type="entry name" value="SGNH hydrolase"/>
    <property type="match status" value="1"/>
</dbReference>